<dbReference type="RefSeq" id="WP_344062334.1">
    <property type="nucleotide sequence ID" value="NZ_BAAAPU010000007.1"/>
</dbReference>
<evidence type="ECO:0000256" key="1">
    <source>
        <dbReference type="SAM" id="MobiDB-lite"/>
    </source>
</evidence>
<feature type="compositionally biased region" description="Low complexity" evidence="1">
    <location>
        <begin position="78"/>
        <end position="87"/>
    </location>
</feature>
<comment type="caution">
    <text evidence="2">The sequence shown here is derived from an EMBL/GenBank/DDBJ whole genome shotgun (WGS) entry which is preliminary data.</text>
</comment>
<dbReference type="EMBL" id="BAAAPU010000007">
    <property type="protein sequence ID" value="GAA1981570.1"/>
    <property type="molecule type" value="Genomic_DNA"/>
</dbReference>
<sequence>MSTRTVSLTPQEALARDLIVERVATRHHAPKAQGSRRHSRRHTRAALLLRRLAERLDPSVVRDARDAREGRGAGGAAGAVAGAVAGATPGRLGGAPHAGRPRPWSAAPRPAQHRRS</sequence>
<evidence type="ECO:0000313" key="3">
    <source>
        <dbReference type="Proteomes" id="UP001500013"/>
    </source>
</evidence>
<feature type="compositionally biased region" description="Basic residues" evidence="1">
    <location>
        <begin position="25"/>
        <end position="44"/>
    </location>
</feature>
<reference evidence="2 3" key="1">
    <citation type="journal article" date="2019" name="Int. J. Syst. Evol. Microbiol.">
        <title>The Global Catalogue of Microorganisms (GCM) 10K type strain sequencing project: providing services to taxonomists for standard genome sequencing and annotation.</title>
        <authorList>
            <consortium name="The Broad Institute Genomics Platform"/>
            <consortium name="The Broad Institute Genome Sequencing Center for Infectious Disease"/>
            <person name="Wu L."/>
            <person name="Ma J."/>
        </authorList>
    </citation>
    <scope>NUCLEOTIDE SEQUENCE [LARGE SCALE GENOMIC DNA]</scope>
    <source>
        <strain evidence="2 3">JCM 15628</strain>
    </source>
</reference>
<name>A0ABN2S773_9MICO</name>
<keyword evidence="3" id="KW-1185">Reference proteome</keyword>
<feature type="compositionally biased region" description="Low complexity" evidence="1">
    <location>
        <begin position="101"/>
        <end position="110"/>
    </location>
</feature>
<feature type="region of interest" description="Disordered" evidence="1">
    <location>
        <begin position="58"/>
        <end position="116"/>
    </location>
</feature>
<accession>A0ABN2S773</accession>
<evidence type="ECO:0000313" key="2">
    <source>
        <dbReference type="EMBL" id="GAA1981570.1"/>
    </source>
</evidence>
<proteinExistence type="predicted"/>
<feature type="compositionally biased region" description="Basic and acidic residues" evidence="1">
    <location>
        <begin position="58"/>
        <end position="71"/>
    </location>
</feature>
<dbReference type="Proteomes" id="UP001500013">
    <property type="component" value="Unassembled WGS sequence"/>
</dbReference>
<feature type="region of interest" description="Disordered" evidence="1">
    <location>
        <begin position="24"/>
        <end position="44"/>
    </location>
</feature>
<organism evidence="2 3">
    <name type="scientific">Terrabacter lapilli</name>
    <dbReference type="NCBI Taxonomy" id="436231"/>
    <lineage>
        <taxon>Bacteria</taxon>
        <taxon>Bacillati</taxon>
        <taxon>Actinomycetota</taxon>
        <taxon>Actinomycetes</taxon>
        <taxon>Micrococcales</taxon>
        <taxon>Intrasporangiaceae</taxon>
        <taxon>Terrabacter</taxon>
    </lineage>
</organism>
<gene>
    <name evidence="2" type="ORF">GCM10009817_23480</name>
</gene>
<protein>
    <submittedName>
        <fullName evidence="2">Uncharacterized protein</fullName>
    </submittedName>
</protein>